<feature type="region of interest" description="Disordered" evidence="2">
    <location>
        <begin position="88"/>
        <end position="116"/>
    </location>
</feature>
<dbReference type="GO" id="GO:0005096">
    <property type="term" value="F:GTPase activator activity"/>
    <property type="evidence" value="ECO:0007669"/>
    <property type="project" value="TreeGrafter"/>
</dbReference>
<feature type="region of interest" description="Disordered" evidence="2">
    <location>
        <begin position="731"/>
        <end position="836"/>
    </location>
</feature>
<dbReference type="AlphaFoldDB" id="A0AAD1YXI1"/>
<dbReference type="SUPFAM" id="SSF47923">
    <property type="entry name" value="Ypt/Rab-GAP domain of gyp1p"/>
    <property type="match status" value="2"/>
</dbReference>
<protein>
    <recommendedName>
        <fullName evidence="3">Rab-GAP TBC domain-containing protein</fullName>
    </recommendedName>
</protein>
<accession>A0AAD1YXI1</accession>
<feature type="region of interest" description="Disordered" evidence="2">
    <location>
        <begin position="159"/>
        <end position="212"/>
    </location>
</feature>
<evidence type="ECO:0000256" key="1">
    <source>
        <dbReference type="SAM" id="Coils"/>
    </source>
</evidence>
<evidence type="ECO:0000313" key="5">
    <source>
        <dbReference type="Proteomes" id="UP000834106"/>
    </source>
</evidence>
<feature type="compositionally biased region" description="Basic and acidic residues" evidence="2">
    <location>
        <begin position="824"/>
        <end position="836"/>
    </location>
</feature>
<proteinExistence type="predicted"/>
<feature type="compositionally biased region" description="Polar residues" evidence="2">
    <location>
        <begin position="788"/>
        <end position="805"/>
    </location>
</feature>
<dbReference type="Gene3D" id="1.10.472.80">
    <property type="entry name" value="Ypt/Rab-GAP domain of gyp1p, domain 3"/>
    <property type="match status" value="1"/>
</dbReference>
<reference evidence="4" key="1">
    <citation type="submission" date="2023-05" db="EMBL/GenBank/DDBJ databases">
        <authorList>
            <person name="Huff M."/>
        </authorList>
    </citation>
    <scope>NUCLEOTIDE SEQUENCE</scope>
</reference>
<dbReference type="PROSITE" id="PS50086">
    <property type="entry name" value="TBC_RABGAP"/>
    <property type="match status" value="1"/>
</dbReference>
<dbReference type="PANTHER" id="PTHR47219:SF20">
    <property type="entry name" value="TBC1 DOMAIN FAMILY MEMBER 2B"/>
    <property type="match status" value="1"/>
</dbReference>
<dbReference type="InterPro" id="IPR050302">
    <property type="entry name" value="Rab_GAP_TBC_domain"/>
</dbReference>
<evidence type="ECO:0000313" key="4">
    <source>
        <dbReference type="EMBL" id="CAI9759233.1"/>
    </source>
</evidence>
<dbReference type="InterPro" id="IPR035969">
    <property type="entry name" value="Rab-GAP_TBC_sf"/>
</dbReference>
<feature type="compositionally biased region" description="Polar residues" evidence="2">
    <location>
        <begin position="731"/>
        <end position="764"/>
    </location>
</feature>
<dbReference type="PANTHER" id="PTHR47219">
    <property type="entry name" value="RAB GTPASE-ACTIVATING PROTEIN 1-LIKE"/>
    <property type="match status" value="1"/>
</dbReference>
<gene>
    <name evidence="4" type="ORF">FPE_LOCUS6663</name>
</gene>
<name>A0AAD1YXI1_9LAMI</name>
<evidence type="ECO:0000259" key="3">
    <source>
        <dbReference type="PROSITE" id="PS50086"/>
    </source>
</evidence>
<feature type="coiled-coil region" evidence="1">
    <location>
        <begin position="610"/>
        <end position="723"/>
    </location>
</feature>
<feature type="domain" description="Rab-GAP TBC" evidence="3">
    <location>
        <begin position="241"/>
        <end position="448"/>
    </location>
</feature>
<feature type="compositionally biased region" description="Acidic residues" evidence="2">
    <location>
        <begin position="92"/>
        <end position="101"/>
    </location>
</feature>
<feature type="compositionally biased region" description="Basic and acidic residues" evidence="2">
    <location>
        <begin position="102"/>
        <end position="116"/>
    </location>
</feature>
<dbReference type="SMART" id="SM00164">
    <property type="entry name" value="TBC"/>
    <property type="match status" value="1"/>
</dbReference>
<keyword evidence="5" id="KW-1185">Reference proteome</keyword>
<keyword evidence="1" id="KW-0175">Coiled coil</keyword>
<dbReference type="InterPro" id="IPR000195">
    <property type="entry name" value="Rab-GAP-TBC_dom"/>
</dbReference>
<evidence type="ECO:0000256" key="2">
    <source>
        <dbReference type="SAM" id="MobiDB-lite"/>
    </source>
</evidence>
<dbReference type="Gene3D" id="1.10.8.270">
    <property type="entry name" value="putative rabgap domain of human tbc1 domain family member 14 like domains"/>
    <property type="match status" value="1"/>
</dbReference>
<dbReference type="Proteomes" id="UP000834106">
    <property type="component" value="Chromosome 4"/>
</dbReference>
<dbReference type="FunFam" id="1.10.472.80:FF:000013">
    <property type="entry name" value="TBC1 domain family member 8B"/>
    <property type="match status" value="1"/>
</dbReference>
<organism evidence="4 5">
    <name type="scientific">Fraxinus pennsylvanica</name>
    <dbReference type="NCBI Taxonomy" id="56036"/>
    <lineage>
        <taxon>Eukaryota</taxon>
        <taxon>Viridiplantae</taxon>
        <taxon>Streptophyta</taxon>
        <taxon>Embryophyta</taxon>
        <taxon>Tracheophyta</taxon>
        <taxon>Spermatophyta</taxon>
        <taxon>Magnoliopsida</taxon>
        <taxon>eudicotyledons</taxon>
        <taxon>Gunneridae</taxon>
        <taxon>Pentapetalae</taxon>
        <taxon>asterids</taxon>
        <taxon>lamiids</taxon>
        <taxon>Lamiales</taxon>
        <taxon>Oleaceae</taxon>
        <taxon>Oleeae</taxon>
        <taxon>Fraxinus</taxon>
    </lineage>
</organism>
<dbReference type="GO" id="GO:0031267">
    <property type="term" value="F:small GTPase binding"/>
    <property type="evidence" value="ECO:0007669"/>
    <property type="project" value="TreeGrafter"/>
</dbReference>
<dbReference type="Pfam" id="PF00566">
    <property type="entry name" value="RabGAP-TBC"/>
    <property type="match status" value="1"/>
</dbReference>
<dbReference type="EMBL" id="OU503039">
    <property type="protein sequence ID" value="CAI9759233.1"/>
    <property type="molecule type" value="Genomic_DNA"/>
</dbReference>
<sequence length="836" mass="95139">MKVAMDVALNTSPVISFDHKRDAYGFAVRPQHLQRYREYANIYKEEEEERSDRWKNFLERQAESPKLPVDKLSENDIKLNIVSPEFKADSSAENDDEADDSICERPNTDSLSEEKKEVLSAPEVKVHQIQLWTEIRHSLRVIEDMMSARVKKKVNSIKNEVDSGTRKHLPTIEETRPGKGASEEDSDEEYYDLERSESDPNLDTPSTDSISVPAMGAAGDSAVRDFWPPWKEELECLVQGGVPMALRGELWQAFVGVRTRRTEKYYQELLAPDAISGNNLESKLAELDDNSHESNADVTEKWKGQIEKDLPRTFPGHPALDEDGRNALRRLLTAYARHNPSVGYCQAMNFFAGLLLLLMPEENAFWTLMGILDDYFDGYYSEEMLESQVDQLVLEELVREKFPKLVNHLDYLGVQVAWVTGPWFLSIFMNMLPWESVLRVWDVLLYEGNRVMLFRTALALMELYGPALVTTKDAGDAVTLLQSLAGSTFDSSQLVLTACMGYQNVHETRLQELRNKHRPAVRAALEERLKGVRVWRDSKGLASKLYSFKHNPDSMMVGTDKTEELAAQTNGDPTYLDLSLNGDVEMDSTKDLQEQVVWLKVELCKLLEEKRSAELRAEELETALMEMVKQDNRRQLSARVEQLEQEVTELRRTLADKQEQENAMLQILMRVEQEQRVTEDARRFAEQDAAAQRYAAQVLQEKYEEATTALAEMEKRVVMAESMLEATLQYQSGQNKGQPSPRSTPQDSSPVRSNQDSQDTSTRKISLLSRPFGLGWRDRNKGKPNNVEEANSSKSLSEGQILSTQPDEKSSSDGYSSSTQQEDSNDHQKDEKANDS</sequence>
<feature type="compositionally biased region" description="Basic and acidic residues" evidence="2">
    <location>
        <begin position="159"/>
        <end position="177"/>
    </location>
</feature>
<dbReference type="FunFam" id="1.10.8.270:FF:000018">
    <property type="entry name" value="Ypt/Rab-GAP domain of gyp1p superfamily protein"/>
    <property type="match status" value="1"/>
</dbReference>
<feature type="compositionally biased region" description="Polar residues" evidence="2">
    <location>
        <begin position="201"/>
        <end position="210"/>
    </location>
</feature>